<feature type="compositionally biased region" description="Low complexity" evidence="2">
    <location>
        <begin position="526"/>
        <end position="546"/>
    </location>
</feature>
<dbReference type="PROSITE" id="PS00463">
    <property type="entry name" value="ZN2_CY6_FUNGAL_1"/>
    <property type="match status" value="1"/>
</dbReference>
<dbReference type="CDD" id="cd00067">
    <property type="entry name" value="GAL4"/>
    <property type="match status" value="1"/>
</dbReference>
<evidence type="ECO:0000259" key="3">
    <source>
        <dbReference type="PROSITE" id="PS50048"/>
    </source>
</evidence>
<dbReference type="EMBL" id="LT853698">
    <property type="protein sequence ID" value="SMQ52563.1"/>
    <property type="molecule type" value="Genomic_DNA"/>
</dbReference>
<dbReference type="SMART" id="SM00066">
    <property type="entry name" value="GAL4"/>
    <property type="match status" value="1"/>
</dbReference>
<keyword evidence="1" id="KW-0539">Nucleus</keyword>
<dbReference type="InterPro" id="IPR001138">
    <property type="entry name" value="Zn2Cys6_DnaBD"/>
</dbReference>
<gene>
    <name evidence="4" type="ORF">ZT3D7_G7716</name>
</gene>
<dbReference type="PANTHER" id="PTHR38111">
    <property type="entry name" value="ZN(2)-C6 FUNGAL-TYPE DOMAIN-CONTAINING PROTEIN-RELATED"/>
    <property type="match status" value="1"/>
</dbReference>
<proteinExistence type="predicted"/>
<feature type="domain" description="Zn(2)-C6 fungal-type" evidence="3">
    <location>
        <begin position="7"/>
        <end position="35"/>
    </location>
</feature>
<evidence type="ECO:0000256" key="1">
    <source>
        <dbReference type="ARBA" id="ARBA00023242"/>
    </source>
</evidence>
<organism evidence="4 5">
    <name type="scientific">Zymoseptoria tritici (strain ST99CH_3D7)</name>
    <dbReference type="NCBI Taxonomy" id="1276538"/>
    <lineage>
        <taxon>Eukaryota</taxon>
        <taxon>Fungi</taxon>
        <taxon>Dikarya</taxon>
        <taxon>Ascomycota</taxon>
        <taxon>Pezizomycotina</taxon>
        <taxon>Dothideomycetes</taxon>
        <taxon>Dothideomycetidae</taxon>
        <taxon>Mycosphaerellales</taxon>
        <taxon>Mycosphaerellaceae</taxon>
        <taxon>Zymoseptoria</taxon>
    </lineage>
</organism>
<dbReference type="AlphaFoldDB" id="A0A1X7RYP8"/>
<dbReference type="STRING" id="1276538.A0A1X7RYP8"/>
<evidence type="ECO:0000313" key="4">
    <source>
        <dbReference type="EMBL" id="SMQ52563.1"/>
    </source>
</evidence>
<dbReference type="Proteomes" id="UP000215127">
    <property type="component" value="Chromosome 7"/>
</dbReference>
<dbReference type="InterPro" id="IPR053178">
    <property type="entry name" value="Osmoadaptation_assoc"/>
</dbReference>
<feature type="region of interest" description="Disordered" evidence="2">
    <location>
        <begin position="523"/>
        <end position="546"/>
    </location>
</feature>
<dbReference type="Gene3D" id="4.10.240.10">
    <property type="entry name" value="Zn(2)-C6 fungal-type DNA-binding domain"/>
    <property type="match status" value="1"/>
</dbReference>
<sequence>MPIKSTGCATCRKRKIRCDETRPKCNRCKTHGVPCPGYRTPAPGEVKFHDETHGIVMQYGGGRGASQGRRLSADSGKGSSIISWSSSPDVLNTVEQEIDMSALFLHPANNGGNPLDFASVYPTPNYIPSPALEKSQIYSKFIDTYLPKRIGAQDAHFSFLSHILSTPNLRPEVTTALDALSMVQVGFTFKDPGLLRSAVKSYSFALTGLVRTIGKGENALNDDYVLATVNLLASCEFFDEIAQMGSGWSHHIQGSQQLLKARGPESIQSRLALLLFLNMRHGALSHALIARKACFLGTPEWRAVAYRVPVVDNSTLLYDSGLQIPAILERFDALEAQADKPLEEIDALLEHSRRLEAEMRNWFLEFQRGAEIGGIMLWSLADVDCFSTFAGLVSDRTITEFFAFPNFMIAYLVCVYWDLMHFLRTTIQKLHMARHRIDHDWYPESGEMVVEEELLEYVMNMCRCFAYFCEPMSSSTGQIGIFLPMRTAAIYFTTRGNWTYLKWVGAVKDNVFVKGMHPPSARAIEAAQATSSSRSPSSSASPPAVG</sequence>
<dbReference type="GO" id="GO:0000981">
    <property type="term" value="F:DNA-binding transcription factor activity, RNA polymerase II-specific"/>
    <property type="evidence" value="ECO:0007669"/>
    <property type="project" value="InterPro"/>
</dbReference>
<dbReference type="InterPro" id="IPR036864">
    <property type="entry name" value="Zn2-C6_fun-type_DNA-bd_sf"/>
</dbReference>
<dbReference type="Pfam" id="PF00172">
    <property type="entry name" value="Zn_clus"/>
    <property type="match status" value="1"/>
</dbReference>
<evidence type="ECO:0000313" key="5">
    <source>
        <dbReference type="Proteomes" id="UP000215127"/>
    </source>
</evidence>
<accession>A0A1X7RYP8</accession>
<dbReference type="PANTHER" id="PTHR38111:SF6">
    <property type="entry name" value="FINGER DOMAIN PROTEIN, PUTATIVE (AFU_ORTHOLOGUE AFUA_8G01940)-RELATED"/>
    <property type="match status" value="1"/>
</dbReference>
<dbReference type="SUPFAM" id="SSF57701">
    <property type="entry name" value="Zn2/Cys6 DNA-binding domain"/>
    <property type="match status" value="1"/>
</dbReference>
<keyword evidence="5" id="KW-1185">Reference proteome</keyword>
<reference evidence="4 5" key="1">
    <citation type="submission" date="2016-06" db="EMBL/GenBank/DDBJ databases">
        <authorList>
            <person name="Kjaerup R.B."/>
            <person name="Dalgaard T.S."/>
            <person name="Juul-Madsen H.R."/>
        </authorList>
    </citation>
    <scope>NUCLEOTIDE SEQUENCE [LARGE SCALE GENOMIC DNA]</scope>
</reference>
<dbReference type="PROSITE" id="PS50048">
    <property type="entry name" value="ZN2_CY6_FUNGAL_2"/>
    <property type="match status" value="1"/>
</dbReference>
<protein>
    <recommendedName>
        <fullName evidence="3">Zn(2)-C6 fungal-type domain-containing protein</fullName>
    </recommendedName>
</protein>
<evidence type="ECO:0000256" key="2">
    <source>
        <dbReference type="SAM" id="MobiDB-lite"/>
    </source>
</evidence>
<name>A0A1X7RYP8_ZYMT9</name>
<dbReference type="GO" id="GO:0008270">
    <property type="term" value="F:zinc ion binding"/>
    <property type="evidence" value="ECO:0007669"/>
    <property type="project" value="InterPro"/>
</dbReference>